<evidence type="ECO:0000259" key="4">
    <source>
        <dbReference type="Pfam" id="PF07987"/>
    </source>
</evidence>
<dbReference type="AlphaFoldDB" id="A0A917M929"/>
<keyword evidence="3" id="KW-0732">Signal</keyword>
<evidence type="ECO:0000313" key="6">
    <source>
        <dbReference type="Proteomes" id="UP000600247"/>
    </source>
</evidence>
<evidence type="ECO:0000256" key="1">
    <source>
        <dbReference type="SAM" id="MobiDB-lite"/>
    </source>
</evidence>
<sequence>MKKMQKWFVTASVSLSLSLFLFVGMASAHVTVQPPEVPANSYQVFTVRVPSETKGVNTIKVQVKAADGAAISRVEPKQGWKHEIEKNADGSIASVTWTAEGPGLAETEFTEFRLSGKVNEDATQLVWRAYQTYSDNSVVEWIGGDGADKPASVQKVTPAVAGGGDGHGAGGSSHAAGDEAKDDGQSPLPLILSIVAVVLGAAALVTAVAKKKK</sequence>
<dbReference type="EMBL" id="BMHY01000014">
    <property type="protein sequence ID" value="GGG85191.1"/>
    <property type="molecule type" value="Genomic_DNA"/>
</dbReference>
<name>A0A917M929_9BACL</name>
<feature type="domain" description="YncI copper-binding" evidence="4">
    <location>
        <begin position="29"/>
        <end position="151"/>
    </location>
</feature>
<dbReference type="Proteomes" id="UP000600247">
    <property type="component" value="Unassembled WGS sequence"/>
</dbReference>
<feature type="chain" id="PRO_5038056949" description="YncI copper-binding domain-containing protein" evidence="3">
    <location>
        <begin position="29"/>
        <end position="213"/>
    </location>
</feature>
<keyword evidence="2" id="KW-0812">Transmembrane</keyword>
<keyword evidence="2" id="KW-0472">Membrane</keyword>
<keyword evidence="2" id="KW-1133">Transmembrane helix</keyword>
<protein>
    <recommendedName>
        <fullName evidence="4">YncI copper-binding domain-containing protein</fullName>
    </recommendedName>
</protein>
<dbReference type="InterPro" id="IPR038507">
    <property type="entry name" value="YcnI-like_sf"/>
</dbReference>
<dbReference type="Gene3D" id="2.60.40.2230">
    <property type="entry name" value="Uncharacterised protein YcnI-like PF07987, DUF1775"/>
    <property type="match status" value="1"/>
</dbReference>
<feature type="region of interest" description="Disordered" evidence="1">
    <location>
        <begin position="157"/>
        <end position="182"/>
    </location>
</feature>
<organism evidence="5 6">
    <name type="scientific">Paenibacillus radicis</name>
    <name type="common">ex Gao et al. 2016</name>
    <dbReference type="NCBI Taxonomy" id="1737354"/>
    <lineage>
        <taxon>Bacteria</taxon>
        <taxon>Bacillati</taxon>
        <taxon>Bacillota</taxon>
        <taxon>Bacilli</taxon>
        <taxon>Bacillales</taxon>
        <taxon>Paenibacillaceae</taxon>
        <taxon>Paenibacillus</taxon>
    </lineage>
</organism>
<proteinExistence type="predicted"/>
<evidence type="ECO:0000313" key="5">
    <source>
        <dbReference type="EMBL" id="GGG85191.1"/>
    </source>
</evidence>
<accession>A0A917M929</accession>
<evidence type="ECO:0000256" key="3">
    <source>
        <dbReference type="SAM" id="SignalP"/>
    </source>
</evidence>
<reference evidence="5 6" key="1">
    <citation type="journal article" date="2014" name="Int. J. Syst. Evol. Microbiol.">
        <title>Complete genome sequence of Corynebacterium casei LMG S-19264T (=DSM 44701T), isolated from a smear-ripened cheese.</title>
        <authorList>
            <consortium name="US DOE Joint Genome Institute (JGI-PGF)"/>
            <person name="Walter F."/>
            <person name="Albersmeier A."/>
            <person name="Kalinowski J."/>
            <person name="Ruckert C."/>
        </authorList>
    </citation>
    <scope>NUCLEOTIDE SEQUENCE [LARGE SCALE GENOMIC DNA]</scope>
    <source>
        <strain evidence="5 6">CGMCC 1.15286</strain>
    </source>
</reference>
<comment type="caution">
    <text evidence="5">The sequence shown here is derived from an EMBL/GenBank/DDBJ whole genome shotgun (WGS) entry which is preliminary data.</text>
</comment>
<feature type="signal peptide" evidence="3">
    <location>
        <begin position="1"/>
        <end position="28"/>
    </location>
</feature>
<feature type="compositionally biased region" description="Gly residues" evidence="1">
    <location>
        <begin position="161"/>
        <end position="171"/>
    </location>
</feature>
<feature type="transmembrane region" description="Helical" evidence="2">
    <location>
        <begin position="188"/>
        <end position="209"/>
    </location>
</feature>
<dbReference type="RefSeq" id="WP_308421827.1">
    <property type="nucleotide sequence ID" value="NZ_BMHY01000014.1"/>
</dbReference>
<dbReference type="CDD" id="cd08545">
    <property type="entry name" value="YcnI_like"/>
    <property type="match status" value="1"/>
</dbReference>
<keyword evidence="6" id="KW-1185">Reference proteome</keyword>
<dbReference type="InterPro" id="IPR012533">
    <property type="entry name" value="YcnI-copper_dom"/>
</dbReference>
<gene>
    <name evidence="5" type="ORF">GCM10010918_48920</name>
</gene>
<dbReference type="Pfam" id="PF07987">
    <property type="entry name" value="DUF1775"/>
    <property type="match status" value="1"/>
</dbReference>
<evidence type="ECO:0000256" key="2">
    <source>
        <dbReference type="SAM" id="Phobius"/>
    </source>
</evidence>